<protein>
    <submittedName>
        <fullName evidence="1">Uncharacterized protein</fullName>
    </submittedName>
</protein>
<dbReference type="Proteomes" id="UP000228751">
    <property type="component" value="Unassembled WGS sequence"/>
</dbReference>
<evidence type="ECO:0000313" key="2">
    <source>
        <dbReference type="Proteomes" id="UP000228751"/>
    </source>
</evidence>
<reference evidence="1 2" key="1">
    <citation type="submission" date="2017-10" db="EMBL/GenBank/DDBJ databases">
        <title>Genomic analysis of the genus Acetobacter.</title>
        <authorList>
            <person name="Kim K.H."/>
            <person name="Chun B.H."/>
            <person name="Son A.R."/>
            <person name="Jeon C.O."/>
        </authorList>
    </citation>
    <scope>NUCLEOTIDE SEQUENCE [LARGE SCALE GENOMIC DNA]</scope>
    <source>
        <strain evidence="1 2">LHT 2458</strain>
    </source>
</reference>
<gene>
    <name evidence="1" type="ORF">CSR02_15710</name>
</gene>
<organism evidence="1 2">
    <name type="scientific">Acetobacter pomorum</name>
    <dbReference type="NCBI Taxonomy" id="65959"/>
    <lineage>
        <taxon>Bacteria</taxon>
        <taxon>Pseudomonadati</taxon>
        <taxon>Pseudomonadota</taxon>
        <taxon>Alphaproteobacteria</taxon>
        <taxon>Acetobacterales</taxon>
        <taxon>Acetobacteraceae</taxon>
        <taxon>Acetobacter</taxon>
    </lineage>
</organism>
<accession>A0A2G4R7V0</accession>
<dbReference type="EMBL" id="PEBQ01000211">
    <property type="protein sequence ID" value="PHY92648.1"/>
    <property type="molecule type" value="Genomic_DNA"/>
</dbReference>
<dbReference type="AlphaFoldDB" id="A0A2G4R7V0"/>
<evidence type="ECO:0000313" key="1">
    <source>
        <dbReference type="EMBL" id="PHY92648.1"/>
    </source>
</evidence>
<name>A0A2G4R7V0_9PROT</name>
<dbReference type="RefSeq" id="WP_099542318.1">
    <property type="nucleotide sequence ID" value="NZ_PEBQ01000211.1"/>
</dbReference>
<sequence length="268" mass="28592">MACAAMVAQYFRGLTKGPSPATISLPMSQGRKREFRIEILNFDGSTIVANLIWAEVDSSGKRVRNTTGEHKMIVKDVSEASNASEALTMIIFGSKDASNGLLNGGVSGEGGYSRKDNCGSCLESVTKDLRCLASGKGLGPTDMAPNNESALAALTYFEVNSTLRPPELFSNDKGVVRARWKNVAKGLNFWLSFIKPGQVTWSFTFPDPRSISASALPAGLIRGRGKNAGKAPSLKSQKNTCRVDGRIIKGNGTAVDPVMLARTMGIDV</sequence>
<keyword evidence="2" id="KW-1185">Reference proteome</keyword>
<comment type="caution">
    <text evidence="1">The sequence shown here is derived from an EMBL/GenBank/DDBJ whole genome shotgun (WGS) entry which is preliminary data.</text>
</comment>
<proteinExistence type="predicted"/>